<evidence type="ECO:0000256" key="6">
    <source>
        <dbReference type="ARBA" id="ARBA00023098"/>
    </source>
</evidence>
<comment type="subcellular location">
    <subcellularLocation>
        <location evidence="10">Cell membrane</location>
        <topology evidence="10">Multi-pass membrane protein</topology>
    </subcellularLocation>
</comment>
<organism evidence="11 12">
    <name type="scientific">Ruoffia tabacinasalis</name>
    <dbReference type="NCBI Taxonomy" id="87458"/>
    <lineage>
        <taxon>Bacteria</taxon>
        <taxon>Bacillati</taxon>
        <taxon>Bacillota</taxon>
        <taxon>Bacilli</taxon>
        <taxon>Lactobacillales</taxon>
        <taxon>Aerococcaceae</taxon>
        <taxon>Ruoffia</taxon>
    </lineage>
</organism>
<evidence type="ECO:0000256" key="7">
    <source>
        <dbReference type="ARBA" id="ARBA00023136"/>
    </source>
</evidence>
<feature type="transmembrane region" description="Helical" evidence="10">
    <location>
        <begin position="83"/>
        <end position="102"/>
    </location>
</feature>
<dbReference type="GO" id="GO:0005886">
    <property type="term" value="C:plasma membrane"/>
    <property type="evidence" value="ECO:0007669"/>
    <property type="project" value="UniProtKB-SubCell"/>
</dbReference>
<name>A0A5R9EKH2_9LACT</name>
<keyword evidence="4 10" id="KW-0812">Transmembrane</keyword>
<accession>A0A5R9EKH2</accession>
<feature type="transmembrane region" description="Helical" evidence="10">
    <location>
        <begin position="55"/>
        <end position="77"/>
    </location>
</feature>
<dbReference type="HAMAP" id="MF_01043">
    <property type="entry name" value="PlsY"/>
    <property type="match status" value="1"/>
</dbReference>
<comment type="subunit">
    <text evidence="10">Probably interacts with PlsX.</text>
</comment>
<protein>
    <recommendedName>
        <fullName evidence="10">Glycerol-3-phosphate acyltransferase</fullName>
    </recommendedName>
    <alternativeName>
        <fullName evidence="10">Acyl-PO4 G3P acyltransferase</fullName>
    </alternativeName>
    <alternativeName>
        <fullName evidence="10">Acyl-phosphate--glycerol-3-phosphate acyltransferase</fullName>
    </alternativeName>
    <alternativeName>
        <fullName evidence="10">G3P acyltransferase</fullName>
        <shortName evidence="10">GPAT</shortName>
        <ecNumber evidence="10">2.3.1.275</ecNumber>
    </alternativeName>
    <alternativeName>
        <fullName evidence="10">Lysophosphatidic acid synthase</fullName>
        <shortName evidence="10">LPA synthase</shortName>
    </alternativeName>
</protein>
<feature type="transmembrane region" description="Helical" evidence="10">
    <location>
        <begin position="150"/>
        <end position="179"/>
    </location>
</feature>
<dbReference type="NCBIfam" id="TIGR00023">
    <property type="entry name" value="glycerol-3-phosphate 1-O-acyltransferase PlsY"/>
    <property type="match status" value="1"/>
</dbReference>
<dbReference type="PANTHER" id="PTHR30309">
    <property type="entry name" value="INNER MEMBRANE PROTEIN YGIH"/>
    <property type="match status" value="1"/>
</dbReference>
<dbReference type="EC" id="2.3.1.275" evidence="10"/>
<dbReference type="PANTHER" id="PTHR30309:SF0">
    <property type="entry name" value="GLYCEROL-3-PHOSPHATE ACYLTRANSFERASE-RELATED"/>
    <property type="match status" value="1"/>
</dbReference>
<dbReference type="GO" id="GO:0043772">
    <property type="term" value="F:acyl-phosphate glycerol-3-phosphate acyltransferase activity"/>
    <property type="evidence" value="ECO:0007669"/>
    <property type="project" value="UniProtKB-UniRule"/>
</dbReference>
<sequence length="205" mass="22350">MNNIWPFVWVILAYCIGSFPTGVLYSRTRHDIDVRSLGSGGSGATNVGRNFGFRAAVMVTIVDVLKGLIPVLIAKNLFPESPLIIMATALACVIGHSYPLWAGFRGGKIVATSIGVLVAFNIYLALALVLILGLLIFLTSTVSLSSMTSYSIIALYIAITNPEPVYKVGFILIALLLLYRHRTNIQRLLKGNESRINWGLNKPKN</sequence>
<dbReference type="UniPathway" id="UPA00085"/>
<keyword evidence="9 10" id="KW-1208">Phospholipid metabolism</keyword>
<dbReference type="SMART" id="SM01207">
    <property type="entry name" value="G3P_acyltransf"/>
    <property type="match status" value="1"/>
</dbReference>
<dbReference type="OrthoDB" id="9777124at2"/>
<keyword evidence="7 10" id="KW-0472">Membrane</keyword>
<comment type="similarity">
    <text evidence="10">Belongs to the PlsY family.</text>
</comment>
<evidence type="ECO:0000256" key="8">
    <source>
        <dbReference type="ARBA" id="ARBA00023209"/>
    </source>
</evidence>
<dbReference type="Pfam" id="PF02660">
    <property type="entry name" value="G3P_acyltransf"/>
    <property type="match status" value="1"/>
</dbReference>
<evidence type="ECO:0000256" key="4">
    <source>
        <dbReference type="ARBA" id="ARBA00022692"/>
    </source>
</evidence>
<comment type="catalytic activity">
    <reaction evidence="10">
        <text>an acyl phosphate + sn-glycerol 3-phosphate = a 1-acyl-sn-glycero-3-phosphate + phosphate</text>
        <dbReference type="Rhea" id="RHEA:34075"/>
        <dbReference type="ChEBI" id="CHEBI:43474"/>
        <dbReference type="ChEBI" id="CHEBI:57597"/>
        <dbReference type="ChEBI" id="CHEBI:57970"/>
        <dbReference type="ChEBI" id="CHEBI:59918"/>
        <dbReference type="EC" id="2.3.1.275"/>
    </reaction>
</comment>
<keyword evidence="11" id="KW-0012">Acyltransferase</keyword>
<comment type="function">
    <text evidence="10">Catalyzes the transfer of an acyl group from acyl-phosphate (acyl-PO(4)) to glycerol-3-phosphate (G3P) to form lysophosphatidic acid (LPA). This enzyme utilizes acyl-phosphate as fatty acyl donor, but not acyl-CoA or acyl-ACP.</text>
</comment>
<keyword evidence="2 10" id="KW-0444">Lipid biosynthesis</keyword>
<dbReference type="Proteomes" id="UP000306420">
    <property type="component" value="Unassembled WGS sequence"/>
</dbReference>
<reference evidence="11 12" key="1">
    <citation type="submission" date="2019-05" db="EMBL/GenBank/DDBJ databases">
        <title>The metagenome of a microbial culture collection derived from dairy environment covers the genomic content of the human microbiome.</title>
        <authorList>
            <person name="Roder T."/>
            <person name="Wuthrich D."/>
            <person name="Sattari Z."/>
            <person name="Von Ah U."/>
            <person name="Bar C."/>
            <person name="Ronchi F."/>
            <person name="Macpherson A.J."/>
            <person name="Ganal-Vonarburg S.C."/>
            <person name="Bruggmann R."/>
            <person name="Vergeres G."/>
        </authorList>
    </citation>
    <scope>NUCLEOTIDE SEQUENCE [LARGE SCALE GENOMIC DNA]</scope>
    <source>
        <strain evidence="11 12">FAM 24227</strain>
    </source>
</reference>
<evidence type="ECO:0000256" key="9">
    <source>
        <dbReference type="ARBA" id="ARBA00023264"/>
    </source>
</evidence>
<dbReference type="InterPro" id="IPR003811">
    <property type="entry name" value="G3P_acylTferase_PlsY"/>
</dbReference>
<keyword evidence="3 10" id="KW-0808">Transferase</keyword>
<keyword evidence="8 10" id="KW-0594">Phospholipid biosynthesis</keyword>
<evidence type="ECO:0000313" key="11">
    <source>
        <dbReference type="EMBL" id="TLQ49593.1"/>
    </source>
</evidence>
<gene>
    <name evidence="10 11" type="primary">plsY</name>
    <name evidence="11" type="ORF">FEZ33_00765</name>
</gene>
<evidence type="ECO:0000256" key="2">
    <source>
        <dbReference type="ARBA" id="ARBA00022516"/>
    </source>
</evidence>
<evidence type="ECO:0000256" key="5">
    <source>
        <dbReference type="ARBA" id="ARBA00022989"/>
    </source>
</evidence>
<comment type="pathway">
    <text evidence="10">Lipid metabolism; phospholipid metabolism.</text>
</comment>
<evidence type="ECO:0000256" key="1">
    <source>
        <dbReference type="ARBA" id="ARBA00022475"/>
    </source>
</evidence>
<dbReference type="EMBL" id="VBSP01000001">
    <property type="protein sequence ID" value="TLQ49593.1"/>
    <property type="molecule type" value="Genomic_DNA"/>
</dbReference>
<feature type="transmembrane region" description="Helical" evidence="10">
    <location>
        <begin position="114"/>
        <end position="138"/>
    </location>
</feature>
<evidence type="ECO:0000256" key="3">
    <source>
        <dbReference type="ARBA" id="ARBA00022679"/>
    </source>
</evidence>
<evidence type="ECO:0000256" key="10">
    <source>
        <dbReference type="HAMAP-Rule" id="MF_01043"/>
    </source>
</evidence>
<dbReference type="GO" id="GO:0008654">
    <property type="term" value="P:phospholipid biosynthetic process"/>
    <property type="evidence" value="ECO:0007669"/>
    <property type="project" value="UniProtKB-UniRule"/>
</dbReference>
<evidence type="ECO:0000313" key="12">
    <source>
        <dbReference type="Proteomes" id="UP000306420"/>
    </source>
</evidence>
<comment type="caution">
    <text evidence="11">The sequence shown here is derived from an EMBL/GenBank/DDBJ whole genome shotgun (WGS) entry which is preliminary data.</text>
</comment>
<dbReference type="AlphaFoldDB" id="A0A5R9EKH2"/>
<feature type="transmembrane region" description="Helical" evidence="10">
    <location>
        <begin position="6"/>
        <end position="25"/>
    </location>
</feature>
<proteinExistence type="inferred from homology"/>
<keyword evidence="1 10" id="KW-1003">Cell membrane</keyword>
<keyword evidence="5 10" id="KW-1133">Transmembrane helix</keyword>
<keyword evidence="6 10" id="KW-0443">Lipid metabolism</keyword>